<gene>
    <name evidence="12" type="ORF">BN869_000000600_1</name>
</gene>
<dbReference type="Gene3D" id="1.10.287.70">
    <property type="match status" value="2"/>
</dbReference>
<organism evidence="12">
    <name type="scientific">Bionectria ochroleuca</name>
    <name type="common">Gliocladium roseum</name>
    <dbReference type="NCBI Taxonomy" id="29856"/>
    <lineage>
        <taxon>Eukaryota</taxon>
        <taxon>Fungi</taxon>
        <taxon>Dikarya</taxon>
        <taxon>Ascomycota</taxon>
        <taxon>Pezizomycotina</taxon>
        <taxon>Sordariomycetes</taxon>
        <taxon>Hypocreomycetidae</taxon>
        <taxon>Hypocreales</taxon>
        <taxon>Bionectriaceae</taxon>
        <taxon>Clonostachys</taxon>
    </lineage>
</organism>
<proteinExistence type="inferred from homology"/>
<keyword evidence="7 8" id="KW-0407">Ion channel</keyword>
<dbReference type="PANTHER" id="PTHR11003:SF301">
    <property type="entry name" value="POTASSIUM CHANNEL PROTEIN"/>
    <property type="match status" value="1"/>
</dbReference>
<reference evidence="12" key="1">
    <citation type="submission" date="2015-01" db="EMBL/GenBank/DDBJ databases">
        <authorList>
            <person name="Durling Mikael"/>
        </authorList>
    </citation>
    <scope>NUCLEOTIDE SEQUENCE</scope>
</reference>
<protein>
    <recommendedName>
        <fullName evidence="11">Potassium channel domain-containing protein</fullName>
    </recommendedName>
</protein>
<keyword evidence="5 8" id="KW-0406">Ion transport</keyword>
<name>A0A0B7JP78_BIOOC</name>
<comment type="subcellular location">
    <subcellularLocation>
        <location evidence="1">Membrane</location>
        <topology evidence="1">Multi-pass membrane protein</topology>
    </subcellularLocation>
</comment>
<keyword evidence="4 10" id="KW-1133">Transmembrane helix</keyword>
<evidence type="ECO:0000256" key="3">
    <source>
        <dbReference type="ARBA" id="ARBA00022692"/>
    </source>
</evidence>
<dbReference type="EMBL" id="CDPU01000001">
    <property type="protein sequence ID" value="CEO44545.1"/>
    <property type="molecule type" value="Genomic_DNA"/>
</dbReference>
<dbReference type="SUPFAM" id="SSF81324">
    <property type="entry name" value="Voltage-gated potassium channels"/>
    <property type="match status" value="2"/>
</dbReference>
<feature type="compositionally biased region" description="Basic residues" evidence="9">
    <location>
        <begin position="711"/>
        <end position="727"/>
    </location>
</feature>
<evidence type="ECO:0000256" key="6">
    <source>
        <dbReference type="ARBA" id="ARBA00023136"/>
    </source>
</evidence>
<evidence type="ECO:0000256" key="7">
    <source>
        <dbReference type="ARBA" id="ARBA00023303"/>
    </source>
</evidence>
<dbReference type="GO" id="GO:0005886">
    <property type="term" value="C:plasma membrane"/>
    <property type="evidence" value="ECO:0007669"/>
    <property type="project" value="TreeGrafter"/>
</dbReference>
<feature type="transmembrane region" description="Helical" evidence="10">
    <location>
        <begin position="100"/>
        <end position="124"/>
    </location>
</feature>
<sequence length="795" mass="89557">PQREVLSWTFVAGVAPLVRSATGTPRCSFTPNSAYGVTTAGAILSHRNESLFRRVSIQSTMQAESPPLDLGDHGRLPREYRIQNDEAHLMPSRWWFASSAFPMIAGTLGPVASAFSICALVVPWRQHLAPGQDISKATYINDPPWLLAINAIQLALALVANVFLLLNMARRVRFGIAQPITMLGWYISAILLIALLAAGPGPLHQGLDFPTDEMIWSQALWYGTWAAILYFLNASFMVVTFLGARAGYYPKDFNLTKSQRTLMLQTIMFLLYLLLGALIFSKIEGWGYLDALYWADVTLFTVGFGDLSPSTNLGRALVIPYSLVGIISLGLVIASIRSMILERGRRRVEARMEEKKRCRTVRRMTLKGDDIILNPISESSPTSPSVPPSSTESTQLENIPSSEYERRKAEFQLMRKIQDQAHLRRRWIAMGISTGSWLVLWLVGALIFHKCEERYQGWSYFDGFYFCYVSFTTVGYGDYTPISNAGKSFFVFWSLLTLPTMTVLISNAGDTVVKFVRDATLRLGNITILPGDDRFSGELKYAANRLTLGRCFPDYIQPVLDPRNDLSGNFDGHSDLESAGEISPDQQVEAMKRGRMHPSSLEKDTEGCGEAEGQPDGPAYAGSTFTSKVRRSLSRLRDPLQDLPAGTDFHFLLISEIQVVSRHLRRKEPRRYTFEEWAWYLRLIGEDERDPSSHGKPRANPLNPSPDGTVRHHVAHLRKGRRRHRREKVRDVGAEGVAVPTLDQSDQLKWSWVGHRSPLMGSQEESEWILDRLTCRLREALSAERRRQLNRRPMG</sequence>
<dbReference type="GO" id="GO:0015271">
    <property type="term" value="F:outward rectifier potassium channel activity"/>
    <property type="evidence" value="ECO:0007669"/>
    <property type="project" value="TreeGrafter"/>
</dbReference>
<feature type="transmembrane region" description="Helical" evidence="10">
    <location>
        <begin position="144"/>
        <end position="168"/>
    </location>
</feature>
<feature type="transmembrane region" description="Helical" evidence="10">
    <location>
        <begin position="262"/>
        <end position="280"/>
    </location>
</feature>
<comment type="similarity">
    <text evidence="8">Belongs to the two pore domain potassium channel (TC 1.A.1.8) family.</text>
</comment>
<feature type="compositionally biased region" description="Low complexity" evidence="9">
    <location>
        <begin position="377"/>
        <end position="394"/>
    </location>
</feature>
<dbReference type="PANTHER" id="PTHR11003">
    <property type="entry name" value="POTASSIUM CHANNEL, SUBFAMILY K"/>
    <property type="match status" value="1"/>
</dbReference>
<dbReference type="GO" id="GO:0022841">
    <property type="term" value="F:potassium ion leak channel activity"/>
    <property type="evidence" value="ECO:0007669"/>
    <property type="project" value="TreeGrafter"/>
</dbReference>
<evidence type="ECO:0000256" key="2">
    <source>
        <dbReference type="ARBA" id="ARBA00022448"/>
    </source>
</evidence>
<dbReference type="GO" id="GO:0030322">
    <property type="term" value="P:stabilization of membrane potential"/>
    <property type="evidence" value="ECO:0007669"/>
    <property type="project" value="TreeGrafter"/>
</dbReference>
<evidence type="ECO:0000256" key="4">
    <source>
        <dbReference type="ARBA" id="ARBA00022989"/>
    </source>
</evidence>
<dbReference type="InterPro" id="IPR003280">
    <property type="entry name" value="2pore_dom_K_chnl"/>
</dbReference>
<feature type="domain" description="Potassium channel" evidence="11">
    <location>
        <begin position="437"/>
        <end position="513"/>
    </location>
</feature>
<feature type="region of interest" description="Disordered" evidence="9">
    <location>
        <begin position="689"/>
        <end position="735"/>
    </location>
</feature>
<feature type="transmembrane region" description="Helical" evidence="10">
    <location>
        <begin position="460"/>
        <end position="477"/>
    </location>
</feature>
<feature type="transmembrane region" description="Helical" evidence="10">
    <location>
        <begin position="180"/>
        <end position="199"/>
    </location>
</feature>
<evidence type="ECO:0000256" key="10">
    <source>
        <dbReference type="SAM" id="Phobius"/>
    </source>
</evidence>
<evidence type="ECO:0000256" key="9">
    <source>
        <dbReference type="SAM" id="MobiDB-lite"/>
    </source>
</evidence>
<dbReference type="PRINTS" id="PR01333">
    <property type="entry name" value="2POREKCHANEL"/>
</dbReference>
<dbReference type="Pfam" id="PF07885">
    <property type="entry name" value="Ion_trans_2"/>
    <property type="match status" value="2"/>
</dbReference>
<evidence type="ECO:0000313" key="12">
    <source>
        <dbReference type="EMBL" id="CEO44545.1"/>
    </source>
</evidence>
<evidence type="ECO:0000256" key="5">
    <source>
        <dbReference type="ARBA" id="ARBA00023065"/>
    </source>
</evidence>
<feature type="transmembrane region" description="Helical" evidence="10">
    <location>
        <begin position="489"/>
        <end position="509"/>
    </location>
</feature>
<dbReference type="AlphaFoldDB" id="A0A0B7JP78"/>
<accession>A0A0B7JP78</accession>
<feature type="transmembrane region" description="Helical" evidence="10">
    <location>
        <begin position="318"/>
        <end position="336"/>
    </location>
</feature>
<keyword evidence="6 10" id="KW-0472">Membrane</keyword>
<evidence type="ECO:0000256" key="1">
    <source>
        <dbReference type="ARBA" id="ARBA00004141"/>
    </source>
</evidence>
<feature type="domain" description="Potassium channel" evidence="11">
    <location>
        <begin position="267"/>
        <end position="340"/>
    </location>
</feature>
<evidence type="ECO:0000256" key="8">
    <source>
        <dbReference type="RuleBase" id="RU003857"/>
    </source>
</evidence>
<feature type="region of interest" description="Disordered" evidence="9">
    <location>
        <begin position="589"/>
        <end position="623"/>
    </location>
</feature>
<keyword evidence="3 8" id="KW-0812">Transmembrane</keyword>
<keyword evidence="2 8" id="KW-0813">Transport</keyword>
<dbReference type="InterPro" id="IPR013099">
    <property type="entry name" value="K_chnl_dom"/>
</dbReference>
<feature type="transmembrane region" description="Helical" evidence="10">
    <location>
        <begin position="219"/>
        <end position="242"/>
    </location>
</feature>
<feature type="non-terminal residue" evidence="12">
    <location>
        <position position="1"/>
    </location>
</feature>
<feature type="transmembrane region" description="Helical" evidence="10">
    <location>
        <begin position="427"/>
        <end position="448"/>
    </location>
</feature>
<evidence type="ECO:0000259" key="11">
    <source>
        <dbReference type="Pfam" id="PF07885"/>
    </source>
</evidence>
<feature type="region of interest" description="Disordered" evidence="9">
    <location>
        <begin position="373"/>
        <end position="402"/>
    </location>
</feature>